<evidence type="ECO:0000313" key="3">
    <source>
        <dbReference type="Proteomes" id="UP000536534"/>
    </source>
</evidence>
<dbReference type="SUPFAM" id="SSF50341">
    <property type="entry name" value="CheW-like"/>
    <property type="match status" value="1"/>
</dbReference>
<gene>
    <name evidence="2" type="ORF">GX576_13640</name>
</gene>
<proteinExistence type="predicted"/>
<dbReference type="AlphaFoldDB" id="A0A7X7LY66"/>
<dbReference type="SMART" id="SM00260">
    <property type="entry name" value="CheW"/>
    <property type="match status" value="1"/>
</dbReference>
<dbReference type="EMBL" id="JAAYYV010000381">
    <property type="protein sequence ID" value="NLF55413.1"/>
    <property type="molecule type" value="Genomic_DNA"/>
</dbReference>
<dbReference type="OrthoDB" id="5298045at2"/>
<evidence type="ECO:0000259" key="1">
    <source>
        <dbReference type="PROSITE" id="PS50851"/>
    </source>
</evidence>
<name>A0A7X7LY66_9RHOO</name>
<dbReference type="GO" id="GO:0007165">
    <property type="term" value="P:signal transduction"/>
    <property type="evidence" value="ECO:0007669"/>
    <property type="project" value="InterPro"/>
</dbReference>
<evidence type="ECO:0000313" key="2">
    <source>
        <dbReference type="EMBL" id="NLF55413.1"/>
    </source>
</evidence>
<reference evidence="2 3" key="1">
    <citation type="journal article" date="2020" name="Biotechnol. Biofuels">
        <title>New insights from the biogas microbiome by comprehensive genome-resolved metagenomics of nearly 1600 species originating from multiple anaerobic digesters.</title>
        <authorList>
            <person name="Campanaro S."/>
            <person name="Treu L."/>
            <person name="Rodriguez-R L.M."/>
            <person name="Kovalovszki A."/>
            <person name="Ziels R.M."/>
            <person name="Maus I."/>
            <person name="Zhu X."/>
            <person name="Kougias P.G."/>
            <person name="Basile A."/>
            <person name="Luo G."/>
            <person name="Schluter A."/>
            <person name="Konstantinidis K.T."/>
            <person name="Angelidaki I."/>
        </authorList>
    </citation>
    <scope>NUCLEOTIDE SEQUENCE [LARGE SCALE GENOMIC DNA]</scope>
    <source>
        <strain evidence="2">AS06rmzACSIP_256</strain>
    </source>
</reference>
<dbReference type="GO" id="GO:0006935">
    <property type="term" value="P:chemotaxis"/>
    <property type="evidence" value="ECO:0007669"/>
    <property type="project" value="InterPro"/>
</dbReference>
<dbReference type="RefSeq" id="WP_068808809.1">
    <property type="nucleotide sequence ID" value="NZ_MBFM01000004.1"/>
</dbReference>
<organism evidence="2 3">
    <name type="scientific">Thauera phenolivorans</name>
    <dbReference type="NCBI Taxonomy" id="1792543"/>
    <lineage>
        <taxon>Bacteria</taxon>
        <taxon>Pseudomonadati</taxon>
        <taxon>Pseudomonadota</taxon>
        <taxon>Betaproteobacteria</taxon>
        <taxon>Rhodocyclales</taxon>
        <taxon>Zoogloeaceae</taxon>
        <taxon>Thauera</taxon>
    </lineage>
</organism>
<dbReference type="InterPro" id="IPR002545">
    <property type="entry name" value="CheW-lke_dom"/>
</dbReference>
<feature type="domain" description="CheW-like" evidence="1">
    <location>
        <begin position="26"/>
        <end position="164"/>
    </location>
</feature>
<dbReference type="Pfam" id="PF01584">
    <property type="entry name" value="CheW"/>
    <property type="match status" value="1"/>
</dbReference>
<dbReference type="Gene3D" id="2.40.50.180">
    <property type="entry name" value="CheA-289, Domain 4"/>
    <property type="match status" value="1"/>
</dbReference>
<dbReference type="PROSITE" id="PS50851">
    <property type="entry name" value="CHEW"/>
    <property type="match status" value="1"/>
</dbReference>
<dbReference type="Proteomes" id="UP000536534">
    <property type="component" value="Unassembled WGS sequence"/>
</dbReference>
<protein>
    <submittedName>
        <fullName evidence="2">Chemotaxis protein CheW</fullName>
    </submittedName>
</protein>
<sequence length="170" mass="18573">MARRTSLREFQENLARRLSEARTGDHRGLLGFQAGDENWLIDLADSGEILPPPAFVPVPLTRPWFRGLANVRGTLHGVIDFAGLHGQPPIHPAGQARLLLVGTRQGVNSALLVSRASGLRSADDFRPATPIEDARPWAGAHLRDSQGHLWHKLDVARLLAHPQFLDAGAD</sequence>
<dbReference type="InterPro" id="IPR036061">
    <property type="entry name" value="CheW-like_dom_sf"/>
</dbReference>
<comment type="caution">
    <text evidence="2">The sequence shown here is derived from an EMBL/GenBank/DDBJ whole genome shotgun (WGS) entry which is preliminary data.</text>
</comment>
<accession>A0A7X7LY66</accession>